<reference evidence="1 2" key="2">
    <citation type="submission" date="2021-05" db="EMBL/GenBank/DDBJ databases">
        <title>Ecology and evolution of chlamydial symbionts of arthropods.</title>
        <authorList>
            <person name="Halter T."/>
            <person name="Sixt B.S."/>
            <person name="Toenshoff E.R."/>
            <person name="Koestlbacher S."/>
            <person name="Schulz F."/>
            <person name="Kostanjsek R."/>
            <person name="Collingro A."/>
            <person name="Hendrickx F."/>
            <person name="Horn M."/>
        </authorList>
    </citation>
    <scope>NUCLEOTIDE SEQUENCE [LARGE SCALE GENOMIC DNA]</scope>
    <source>
        <strain evidence="1 2">15C</strain>
    </source>
</reference>
<organism evidence="1 2">
    <name type="scientific">Candidatus Rhabdochlamydia porcellionis</name>
    <dbReference type="NCBI Taxonomy" id="225148"/>
    <lineage>
        <taxon>Bacteria</taxon>
        <taxon>Pseudomonadati</taxon>
        <taxon>Chlamydiota</taxon>
        <taxon>Chlamydiia</taxon>
        <taxon>Parachlamydiales</taxon>
        <taxon>Candidatus Rhabdochlamydiaceae</taxon>
        <taxon>Candidatus Rhabdochlamydia</taxon>
    </lineage>
</organism>
<gene>
    <name evidence="1" type="ORF">RHAB15C_0000372</name>
</gene>
<reference evidence="1 2" key="1">
    <citation type="submission" date="2020-01" db="EMBL/GenBank/DDBJ databases">
        <authorList>
            <person name="Sixt B."/>
            <person name="Schulz F."/>
            <person name="Kostanjsek R."/>
            <person name="Koestlbacher S."/>
            <person name="Collingro A."/>
            <person name="Toenshoff E."/>
            <person name="Horn M."/>
        </authorList>
    </citation>
    <scope>NUCLEOTIDE SEQUENCE [LARGE SCALE GENOMIC DNA]</scope>
    <source>
        <strain evidence="1 2">15C</strain>
    </source>
</reference>
<dbReference type="RefSeq" id="WP_194844970.1">
    <property type="nucleotide sequence ID" value="NZ_CP075585.1"/>
</dbReference>
<dbReference type="EMBL" id="CP075585">
    <property type="protein sequence ID" value="QZA58498.1"/>
    <property type="molecule type" value="Genomic_DNA"/>
</dbReference>
<sequence length="249" mass="28892">MDTNILNEFNKPKYNWATSFRRSFTSASRKRVKHSDIEALSTRIDCLSSQVDALSMHRRRANTVSGYRNRASSVLRKPFTNNKEMDFNPSYKNRSSTIRRMRNLLNSESEPLNSLEKAKKFFKEGCYKEAKKAFKKILQSKPSEQEKATSELYLATIYLSQNSESKDKLSKAKEFLKGKVSESFVKTKTTAVPLAQIMYSHIKYLIEEKEHPKKARGLFLAHYLYEKTESFSEDEKVMAGILYKKFCIA</sequence>
<accession>A0ABX8YZI4</accession>
<evidence type="ECO:0000313" key="1">
    <source>
        <dbReference type="EMBL" id="QZA58498.1"/>
    </source>
</evidence>
<name>A0ABX8YZI4_9BACT</name>
<keyword evidence="2" id="KW-1185">Reference proteome</keyword>
<proteinExistence type="predicted"/>
<dbReference type="Proteomes" id="UP000822862">
    <property type="component" value="Chromosome"/>
</dbReference>
<evidence type="ECO:0008006" key="3">
    <source>
        <dbReference type="Google" id="ProtNLM"/>
    </source>
</evidence>
<protein>
    <recommendedName>
        <fullName evidence="3">Tetratricopeptide repeat protein</fullName>
    </recommendedName>
</protein>
<evidence type="ECO:0000313" key="2">
    <source>
        <dbReference type="Proteomes" id="UP000822862"/>
    </source>
</evidence>